<organism evidence="1 2">
    <name type="scientific">Acrobeloides nanus</name>
    <dbReference type="NCBI Taxonomy" id="290746"/>
    <lineage>
        <taxon>Eukaryota</taxon>
        <taxon>Metazoa</taxon>
        <taxon>Ecdysozoa</taxon>
        <taxon>Nematoda</taxon>
        <taxon>Chromadorea</taxon>
        <taxon>Rhabditida</taxon>
        <taxon>Tylenchina</taxon>
        <taxon>Cephalobomorpha</taxon>
        <taxon>Cephaloboidea</taxon>
        <taxon>Cephalobidae</taxon>
        <taxon>Acrobeloides</taxon>
    </lineage>
</organism>
<dbReference type="Proteomes" id="UP000887540">
    <property type="component" value="Unplaced"/>
</dbReference>
<protein>
    <submittedName>
        <fullName evidence="2">Uncharacterized protein</fullName>
    </submittedName>
</protein>
<sequence length="69" mass="7897">MEIVVHETIHVLEYRFGPRYLMEMIMKANPKSSIIGAISFWGMKWRGMSGIRACSNGSEKVAPVTRKRL</sequence>
<dbReference type="AlphaFoldDB" id="A0A914DB72"/>
<accession>A0A914DB72</accession>
<name>A0A914DB72_9BILA</name>
<dbReference type="WBParaSite" id="ACRNAN_scaffold21079.g17945.t1">
    <property type="protein sequence ID" value="ACRNAN_scaffold21079.g17945.t1"/>
    <property type="gene ID" value="ACRNAN_scaffold21079.g17945"/>
</dbReference>
<keyword evidence="1" id="KW-1185">Reference proteome</keyword>
<evidence type="ECO:0000313" key="2">
    <source>
        <dbReference type="WBParaSite" id="ACRNAN_scaffold21079.g17945.t1"/>
    </source>
</evidence>
<proteinExistence type="predicted"/>
<evidence type="ECO:0000313" key="1">
    <source>
        <dbReference type="Proteomes" id="UP000887540"/>
    </source>
</evidence>
<reference evidence="2" key="1">
    <citation type="submission" date="2022-11" db="UniProtKB">
        <authorList>
            <consortium name="WormBaseParasite"/>
        </authorList>
    </citation>
    <scope>IDENTIFICATION</scope>
</reference>